<reference evidence="1 2" key="1">
    <citation type="submission" date="2012-01" db="EMBL/GenBank/DDBJ databases">
        <title>Improved High-Quality Draft sequence of Saccharomonospora xinjiangensis XJ-54.</title>
        <authorList>
            <consortium name="US DOE Joint Genome Institute"/>
            <person name="Lucas S."/>
            <person name="Han J."/>
            <person name="Lapidus A."/>
            <person name="Cheng J.-F."/>
            <person name="Goodwin L."/>
            <person name="Pitluck S."/>
            <person name="Peters L."/>
            <person name="Mikhailova N."/>
            <person name="Teshima H."/>
            <person name="Detter J.C."/>
            <person name="Han C."/>
            <person name="Tapia R."/>
            <person name="Land M."/>
            <person name="Hauser L."/>
            <person name="Kyrpides N."/>
            <person name="Ivanova N."/>
            <person name="Pagani I."/>
            <person name="Brambilla E.-M."/>
            <person name="Klenk H.-P."/>
            <person name="Woyke T."/>
        </authorList>
    </citation>
    <scope>NUCLEOTIDE SEQUENCE [LARGE SCALE GENOMIC DNA]</scope>
    <source>
        <strain evidence="1 2">XJ-54</strain>
    </source>
</reference>
<dbReference type="AlphaFoldDB" id="I0UX48"/>
<evidence type="ECO:0000313" key="2">
    <source>
        <dbReference type="Proteomes" id="UP000004691"/>
    </source>
</evidence>
<protein>
    <submittedName>
        <fullName evidence="1">Uncharacterized protein</fullName>
    </submittedName>
</protein>
<organism evidence="1 2">
    <name type="scientific">Saccharomonospora xinjiangensis XJ-54</name>
    <dbReference type="NCBI Taxonomy" id="882086"/>
    <lineage>
        <taxon>Bacteria</taxon>
        <taxon>Bacillati</taxon>
        <taxon>Actinomycetota</taxon>
        <taxon>Actinomycetes</taxon>
        <taxon>Pseudonocardiales</taxon>
        <taxon>Pseudonocardiaceae</taxon>
        <taxon>Saccharomonospora</taxon>
    </lineage>
</organism>
<keyword evidence="2" id="KW-1185">Reference proteome</keyword>
<accession>I0UX48</accession>
<evidence type="ECO:0000313" key="1">
    <source>
        <dbReference type="EMBL" id="EID52451.1"/>
    </source>
</evidence>
<gene>
    <name evidence="1" type="ORF">SacxiDRAFT_0169</name>
</gene>
<dbReference type="STRING" id="882086.SacxiDRAFT_0169"/>
<proteinExistence type="predicted"/>
<dbReference type="Proteomes" id="UP000004691">
    <property type="component" value="Unassembled WGS sequence"/>
</dbReference>
<sequence>MLLATVSAVAETGEQTNDTLSDRERGDVLYDLVCQFMAEDEEERAGDPAERTRTERLAEAQLLLLQAIYCELRHGHDQTRQHAEELDSHTAAMSRLRGALYDHGAAMGRMVGAMADHAHEMNRLRRAL</sequence>
<name>I0UX48_9PSEU</name>
<dbReference type="EMBL" id="JH636049">
    <property type="protein sequence ID" value="EID52451.1"/>
    <property type="molecule type" value="Genomic_DNA"/>
</dbReference>
<dbReference type="HOGENOM" id="CLU_1957982_0_0_11"/>